<feature type="compositionally biased region" description="Low complexity" evidence="15">
    <location>
        <begin position="1115"/>
        <end position="1131"/>
    </location>
</feature>
<comment type="similarity">
    <text evidence="2">Belongs to the DNA polymerase type-B family.</text>
</comment>
<dbReference type="PROSITE" id="PS00116">
    <property type="entry name" value="DNA_POLYMERASE_B"/>
    <property type="match status" value="1"/>
</dbReference>
<feature type="region of interest" description="Disordered" evidence="15">
    <location>
        <begin position="1321"/>
        <end position="1352"/>
    </location>
</feature>
<keyword evidence="20" id="KW-1185">Reference proteome</keyword>
<feature type="region of interest" description="Disordered" evidence="15">
    <location>
        <begin position="573"/>
        <end position="623"/>
    </location>
</feature>
<dbReference type="InterPro" id="IPR012337">
    <property type="entry name" value="RNaseH-like_sf"/>
</dbReference>
<dbReference type="InterPro" id="IPR030559">
    <property type="entry name" value="PolZ_Rev3"/>
</dbReference>
<feature type="compositionally biased region" description="Polar residues" evidence="15">
    <location>
        <begin position="1174"/>
        <end position="1191"/>
    </location>
</feature>
<dbReference type="PANTHER" id="PTHR45812">
    <property type="entry name" value="DNA POLYMERASE ZETA CATALYTIC SUBUNIT"/>
    <property type="match status" value="1"/>
</dbReference>
<keyword evidence="5" id="KW-0808">Transferase</keyword>
<dbReference type="Gene3D" id="1.10.132.60">
    <property type="entry name" value="DNA polymerase family B, C-terminal domain"/>
    <property type="match status" value="1"/>
</dbReference>
<dbReference type="EMBL" id="CALNXI010002199">
    <property type="protein sequence ID" value="CAH3184530.1"/>
    <property type="molecule type" value="Genomic_DNA"/>
</dbReference>
<dbReference type="SUPFAM" id="SSF56672">
    <property type="entry name" value="DNA/RNA polymerases"/>
    <property type="match status" value="1"/>
</dbReference>
<comment type="cofactor">
    <cofactor evidence="1">
        <name>[4Fe-4S] cluster</name>
        <dbReference type="ChEBI" id="CHEBI:49883"/>
    </cofactor>
</comment>
<dbReference type="InterPro" id="IPR036397">
    <property type="entry name" value="RNaseH_sf"/>
</dbReference>
<reference evidence="19 20" key="1">
    <citation type="submission" date="2022-05" db="EMBL/GenBank/DDBJ databases">
        <authorList>
            <consortium name="Genoscope - CEA"/>
            <person name="William W."/>
        </authorList>
    </citation>
    <scope>NUCLEOTIDE SEQUENCE [LARGE SCALE GENOMIC DNA]</scope>
</reference>
<dbReference type="SUPFAM" id="SSF53098">
    <property type="entry name" value="Ribonuclease H-like"/>
    <property type="match status" value="1"/>
</dbReference>
<proteinExistence type="inferred from homology"/>
<dbReference type="PRINTS" id="PR00106">
    <property type="entry name" value="DNAPOLB"/>
</dbReference>
<feature type="compositionally biased region" description="Polar residues" evidence="15">
    <location>
        <begin position="180"/>
        <end position="191"/>
    </location>
</feature>
<keyword evidence="8" id="KW-0227">DNA damage</keyword>
<evidence type="ECO:0000256" key="8">
    <source>
        <dbReference type="ARBA" id="ARBA00022763"/>
    </source>
</evidence>
<name>A0ABN8S2H1_9CNID</name>
<keyword evidence="10" id="KW-0239">DNA-directed DNA polymerase</keyword>
<gene>
    <name evidence="19" type="ORF">PEVE_00015493</name>
</gene>
<evidence type="ECO:0000256" key="15">
    <source>
        <dbReference type="SAM" id="MobiDB-lite"/>
    </source>
</evidence>
<dbReference type="InterPro" id="IPR006133">
    <property type="entry name" value="DNA-dir_DNA_pol_B_exonuc"/>
</dbReference>
<keyword evidence="7" id="KW-0479">Metal-binding</keyword>
<feature type="domain" description="DNA-directed DNA polymerase family B multifunctional" evidence="16">
    <location>
        <begin position="1549"/>
        <end position="1997"/>
    </location>
</feature>
<comment type="caution">
    <text evidence="19">The sequence shown here is derived from an EMBL/GenBank/DDBJ whole genome shotgun (WGS) entry which is preliminary data.</text>
</comment>
<feature type="region of interest" description="Disordered" evidence="15">
    <location>
        <begin position="180"/>
        <end position="208"/>
    </location>
</feature>
<dbReference type="InterPro" id="IPR043502">
    <property type="entry name" value="DNA/RNA_pol_sf"/>
</dbReference>
<feature type="compositionally biased region" description="Polar residues" evidence="15">
    <location>
        <begin position="105"/>
        <end position="121"/>
    </location>
</feature>
<evidence type="ECO:0000256" key="3">
    <source>
        <dbReference type="ARBA" id="ARBA00012417"/>
    </source>
</evidence>
<evidence type="ECO:0000313" key="19">
    <source>
        <dbReference type="EMBL" id="CAH3184530.1"/>
    </source>
</evidence>
<evidence type="ECO:0000256" key="4">
    <source>
        <dbReference type="ARBA" id="ARBA00021589"/>
    </source>
</evidence>
<dbReference type="Pfam" id="PF14260">
    <property type="entry name" value="zf-C4pol"/>
    <property type="match status" value="1"/>
</dbReference>
<evidence type="ECO:0000256" key="7">
    <source>
        <dbReference type="ARBA" id="ARBA00022723"/>
    </source>
</evidence>
<keyword evidence="11" id="KW-0408">Iron</keyword>
<feature type="region of interest" description="Disordered" evidence="15">
    <location>
        <begin position="644"/>
        <end position="672"/>
    </location>
</feature>
<keyword evidence="12" id="KW-0411">Iron-sulfur</keyword>
<evidence type="ECO:0000259" key="18">
    <source>
        <dbReference type="Pfam" id="PF14260"/>
    </source>
</evidence>
<feature type="compositionally biased region" description="Low complexity" evidence="15">
    <location>
        <begin position="1339"/>
        <end position="1352"/>
    </location>
</feature>
<dbReference type="InterPro" id="IPR006134">
    <property type="entry name" value="DNA-dir_DNA_pol_B_multi_dom"/>
</dbReference>
<feature type="compositionally biased region" description="Basic and acidic residues" evidence="15">
    <location>
        <begin position="573"/>
        <end position="585"/>
    </location>
</feature>
<evidence type="ECO:0000256" key="6">
    <source>
        <dbReference type="ARBA" id="ARBA00022695"/>
    </source>
</evidence>
<dbReference type="InterPro" id="IPR017964">
    <property type="entry name" value="DNA-dir_DNA_pol_B_CS"/>
</dbReference>
<accession>A0ABN8S2H1</accession>
<evidence type="ECO:0000256" key="10">
    <source>
        <dbReference type="ARBA" id="ARBA00022932"/>
    </source>
</evidence>
<dbReference type="Gene3D" id="3.90.1600.10">
    <property type="entry name" value="Palm domain of DNA polymerase"/>
    <property type="match status" value="1"/>
</dbReference>
<evidence type="ECO:0000256" key="11">
    <source>
        <dbReference type="ARBA" id="ARBA00023004"/>
    </source>
</evidence>
<evidence type="ECO:0000259" key="17">
    <source>
        <dbReference type="Pfam" id="PF03104"/>
    </source>
</evidence>
<dbReference type="InterPro" id="IPR042087">
    <property type="entry name" value="DNA_pol_B_thumb"/>
</dbReference>
<feature type="region of interest" description="Disordered" evidence="15">
    <location>
        <begin position="1160"/>
        <end position="1191"/>
    </location>
</feature>
<feature type="domain" description="DNA-directed DNA polymerase family B exonuclease" evidence="17">
    <location>
        <begin position="1268"/>
        <end position="1480"/>
    </location>
</feature>
<feature type="region of interest" description="Disordered" evidence="15">
    <location>
        <begin position="142"/>
        <end position="167"/>
    </location>
</feature>
<dbReference type="InterPro" id="IPR006172">
    <property type="entry name" value="DNA-dir_DNA_pol_B"/>
</dbReference>
<feature type="compositionally biased region" description="Polar residues" evidence="15">
    <location>
        <begin position="595"/>
        <end position="617"/>
    </location>
</feature>
<evidence type="ECO:0000256" key="5">
    <source>
        <dbReference type="ARBA" id="ARBA00022679"/>
    </source>
</evidence>
<protein>
    <recommendedName>
        <fullName evidence="4">DNA polymerase zeta catalytic subunit</fullName>
        <ecNumber evidence="3">2.7.7.7</ecNumber>
    </recommendedName>
</protein>
<keyword evidence="9" id="KW-0862">Zinc</keyword>
<sequence length="2127" mass="236557">MPNLRVSLEDVSQSQKLDSKFSEARARLRHNRETPHQSYTLSVNQVLNSPVAKERPLLKRSPVVTRTKERALLLKRTSPKRKEEKMKKYGTLPVVIAKSPKKSPADNSQVSQASPANRQIGTDSLIRTSQIYEDPAVSTDVFSSVRKGGGNSSGSASSRSRTLGSVDNNDETFQRFMECSSSEPPVTSVTCSGGDGKISRHRTGSVPSRQVSLKLTNRSGDTRRTLSLERKGLKRKLKVDFQGQQTPVRDLPGSGKKRKLSLTLKASSISFPRMDDVSETRVTSDEEYVVKEGKSVFKDQDNTSSSLQIQQARVDTVSDDGGSDLNGKKEFAMDRSLLDVNVTCVPSSPGEPNSGDEVSPKCSNSSLAVTGSDSLSGFTEACPSNSKSPDILKSQPFFKMGLKTTVNVSNDVELVSQEFDFPNEKDTELLANALFNMSFPSPLPCVEECCSPPCPSSPLKANCHEWKGNQVLTVNSSCAEEGNALEVEEANESPEFSYLDQVKESQSSPVVHSVLEGYAVVSTGPQLGETQSHGDNPEVEIANYVGQRISEKETRGHEESFKPLRIPINRSDLRSNGEESFERKGAIGGGEDNSESSITGNNCCKSKIVTGSESNESPGLMARDSIVMPPFDTEMTDLPDLTEAEEPSKLSLENEISIDARQSSAQGNSDNNEMEMFLGEGKEEQVKKTSFKIPSAEKSDFVFKLSLEEESSNEAQPLSAQGNADDNEMEISLGEGKETQVEKTSSKQLTSTLAAKIPTESFRDCKEQTLSKVLSVSAGVNDAGSCRNRVVIKPLKEPPSSEELLSSLTKYGLPHCKYQEPFCSNPDDIPALPREVGGRILRIESKQVSYLPEFESSSSSQGLKHWRMVMSSTREFAVQNICQTMEDAASICKNAELKIALMGDGEVVITPCRDPPSLESVKAWARTKLAKRSIKALKKVEDKPLKKQEQIKEPPKDLKLVNVEEELVSDHKESDVKAFNVSTAEQGLVTLPHPAPIETLPEVTSKVNCQPVQTALVRAEVDKQNVKELSDSFSPVEITSPCSLFSPNEGKMFTFASGTHPGMEIRKSHDKVEKLGTQPKEMKCRDPETKLEKVAVTSGASTVTVSPSIFRSPEQTPSSTQQPLSPLLQTQNSVFSGPHHSTPVATKLVYGVQSPRCTSISNATTQRKRLDANVETSGKKTTPNQASTDQTPSLRQQLLASQFKFVTPGAPPRRAMPWSSQIEGPSPNNTYGFKVPQMNLQDAKALHEVQHLTLFSLELHVRTRRDVRPDPEFDPICAIFYYIQTDTPLPSGKNKVTGIICVDSESAKVCTTGRDTKEKSLYNAEDTTKHSPLKDAVASTSTSNTSMSRTSQNTSTFHSRTLISRSGVTDYEVQYVAEEKDLFPALLLIIRKWDPDILIGYEVQMFSWGFLLERALTFEIDLCSRLARVQGSSSDSNMDAEKDRWGAAHTSEIKIAGRIILNVWRLMRHEVTLSSYSFENIAFHVLHERIPLFTFRTLSDWWDHRTALNRWRTIDHYVRRCLVSVKILEAVDFIGRTSELARLFGILFFSVISRGSQYRVESMMLRIAKPMNYIPVSPSVEQRGAMRAPETIPLVMEPESRFYSDPVLVLDFQSLYPTMIIAYNYCFSTCLGRVSCLSEYGEFKFGATSLCVPPSLLKKLEGDIHVSPNGVAYVKPSVRRGILPSMLDEILQTRIMVKTSMKKWKNDKSLGRMLDARQLGLKLIANVTFGYTSAHFSGRMPCVEIGDSIVRKARETLERAIDLVNNTPRWGARVVYGDTDSLFVLLKGATKEEAFSIGKDIVDTVTAMNPKPVKLKFEKVYLPCVLQTKKRYVGYMYETLDQKEPVFDAKGIETVRRDSCPAVAKILEKSLRTLFETRDLSLVKKYVQRQCSKLMEGRASIQDFTFAKEYRGMKSYKPGACVPALELTRRMLREDRRSEPRVGERVPYVVVYGSPGLPLIQLVRRPHEVLQDPGLRLNASYYITKQILPPLNRVFSLIGMDVFTWYAELPRVVRVAQLPSVLGDKKKGTISQYFSTMTCPVCQELTPTDICSKCRAQPQMSAVTLMNRMRGWERTHQHLSEICYSCSGSRDSKLCCVSLDCPVFYKLVQCTRDLKSSQHLRKILESF</sequence>
<keyword evidence="13" id="KW-0234">DNA repair</keyword>
<keyword evidence="6" id="KW-0548">Nucleotidyltransferase</keyword>
<feature type="compositionally biased region" description="Basic and acidic residues" evidence="15">
    <location>
        <begin position="1321"/>
        <end position="1333"/>
    </location>
</feature>
<dbReference type="Proteomes" id="UP001159427">
    <property type="component" value="Unassembled WGS sequence"/>
</dbReference>
<feature type="compositionally biased region" description="Low complexity" evidence="15">
    <location>
        <begin position="153"/>
        <end position="165"/>
    </location>
</feature>
<evidence type="ECO:0000256" key="12">
    <source>
        <dbReference type="ARBA" id="ARBA00023014"/>
    </source>
</evidence>
<comment type="catalytic activity">
    <reaction evidence="14">
        <text>DNA(n) + a 2'-deoxyribonucleoside 5'-triphosphate = DNA(n+1) + diphosphate</text>
        <dbReference type="Rhea" id="RHEA:22508"/>
        <dbReference type="Rhea" id="RHEA-COMP:17339"/>
        <dbReference type="Rhea" id="RHEA-COMP:17340"/>
        <dbReference type="ChEBI" id="CHEBI:33019"/>
        <dbReference type="ChEBI" id="CHEBI:61560"/>
        <dbReference type="ChEBI" id="CHEBI:173112"/>
        <dbReference type="EC" id="2.7.7.7"/>
    </reaction>
</comment>
<feature type="region of interest" description="Disordered" evidence="15">
    <location>
        <begin position="1105"/>
        <end position="1140"/>
    </location>
</feature>
<dbReference type="EC" id="2.7.7.7" evidence="3"/>
<dbReference type="InterPro" id="IPR023211">
    <property type="entry name" value="DNA_pol_palm_dom_sf"/>
</dbReference>
<organism evidence="19 20">
    <name type="scientific">Porites evermanni</name>
    <dbReference type="NCBI Taxonomy" id="104178"/>
    <lineage>
        <taxon>Eukaryota</taxon>
        <taxon>Metazoa</taxon>
        <taxon>Cnidaria</taxon>
        <taxon>Anthozoa</taxon>
        <taxon>Hexacorallia</taxon>
        <taxon>Scleractinia</taxon>
        <taxon>Fungiina</taxon>
        <taxon>Poritidae</taxon>
        <taxon>Porites</taxon>
    </lineage>
</organism>
<evidence type="ECO:0000313" key="20">
    <source>
        <dbReference type="Proteomes" id="UP001159427"/>
    </source>
</evidence>
<feature type="domain" description="C4-type zinc-finger of DNA polymerase delta" evidence="18">
    <location>
        <begin position="2039"/>
        <end position="2106"/>
    </location>
</feature>
<dbReference type="CDD" id="cd05778">
    <property type="entry name" value="DNA_polB_zeta_exo"/>
    <property type="match status" value="1"/>
</dbReference>
<dbReference type="PANTHER" id="PTHR45812:SF1">
    <property type="entry name" value="DNA POLYMERASE ZETA CATALYTIC SUBUNIT"/>
    <property type="match status" value="1"/>
</dbReference>
<dbReference type="Pfam" id="PF03104">
    <property type="entry name" value="DNA_pol_B_exo1"/>
    <property type="match status" value="1"/>
</dbReference>
<dbReference type="Gene3D" id="1.10.287.690">
    <property type="entry name" value="Helix hairpin bin"/>
    <property type="match status" value="1"/>
</dbReference>
<evidence type="ECO:0000256" key="14">
    <source>
        <dbReference type="ARBA" id="ARBA00049244"/>
    </source>
</evidence>
<feature type="compositionally biased region" description="Polar residues" evidence="15">
    <location>
        <begin position="660"/>
        <end position="671"/>
    </location>
</feature>
<feature type="region of interest" description="Disordered" evidence="15">
    <location>
        <begin position="346"/>
        <end position="366"/>
    </location>
</feature>
<dbReference type="InterPro" id="IPR025687">
    <property type="entry name" value="Znf-C4pol"/>
</dbReference>
<evidence type="ECO:0000259" key="16">
    <source>
        <dbReference type="Pfam" id="PF00136"/>
    </source>
</evidence>
<feature type="region of interest" description="Disordered" evidence="15">
    <location>
        <begin position="96"/>
        <end position="121"/>
    </location>
</feature>
<dbReference type="Pfam" id="PF00136">
    <property type="entry name" value="DNA_pol_B"/>
    <property type="match status" value="1"/>
</dbReference>
<evidence type="ECO:0000256" key="13">
    <source>
        <dbReference type="ARBA" id="ARBA00023204"/>
    </source>
</evidence>
<dbReference type="SMART" id="SM00486">
    <property type="entry name" value="POLBc"/>
    <property type="match status" value="1"/>
</dbReference>
<evidence type="ECO:0000256" key="1">
    <source>
        <dbReference type="ARBA" id="ARBA00001966"/>
    </source>
</evidence>
<dbReference type="CDD" id="cd05534">
    <property type="entry name" value="POLBc_zeta"/>
    <property type="match status" value="1"/>
</dbReference>
<evidence type="ECO:0000256" key="2">
    <source>
        <dbReference type="ARBA" id="ARBA00005755"/>
    </source>
</evidence>
<evidence type="ECO:0000256" key="9">
    <source>
        <dbReference type="ARBA" id="ARBA00022833"/>
    </source>
</evidence>
<dbReference type="Gene3D" id="3.30.420.10">
    <property type="entry name" value="Ribonuclease H-like superfamily/Ribonuclease H"/>
    <property type="match status" value="1"/>
</dbReference>